<evidence type="ECO:0000313" key="2">
    <source>
        <dbReference type="Proteomes" id="UP001217089"/>
    </source>
</evidence>
<dbReference type="Proteomes" id="UP001217089">
    <property type="component" value="Unassembled WGS sequence"/>
</dbReference>
<protein>
    <submittedName>
        <fullName evidence="1">Uncharacterized protein</fullName>
    </submittedName>
</protein>
<gene>
    <name evidence="1" type="ORF">KUTeg_018497</name>
</gene>
<name>A0ABQ9EI11_TEGGR</name>
<reference evidence="1 2" key="1">
    <citation type="submission" date="2022-12" db="EMBL/GenBank/DDBJ databases">
        <title>Chromosome-level genome of Tegillarca granosa.</title>
        <authorList>
            <person name="Kim J."/>
        </authorList>
    </citation>
    <scope>NUCLEOTIDE SEQUENCE [LARGE SCALE GENOMIC DNA]</scope>
    <source>
        <strain evidence="1">Teg-2019</strain>
        <tissue evidence="1">Adductor muscle</tissue>
    </source>
</reference>
<dbReference type="EMBL" id="JARBDR010000903">
    <property type="protein sequence ID" value="KAJ8304914.1"/>
    <property type="molecule type" value="Genomic_DNA"/>
</dbReference>
<evidence type="ECO:0000313" key="1">
    <source>
        <dbReference type="EMBL" id="KAJ8304914.1"/>
    </source>
</evidence>
<proteinExistence type="predicted"/>
<accession>A0ABQ9EI11</accession>
<keyword evidence="2" id="KW-1185">Reference proteome</keyword>
<sequence length="58" mass="6563">MSGITNAHPLSGYTARHLLDSRSENTVKKYYYSFKKRVQFICAHNFVAIPAAPIHVVI</sequence>
<comment type="caution">
    <text evidence="1">The sequence shown here is derived from an EMBL/GenBank/DDBJ whole genome shotgun (WGS) entry which is preliminary data.</text>
</comment>
<organism evidence="1 2">
    <name type="scientific">Tegillarca granosa</name>
    <name type="common">Malaysian cockle</name>
    <name type="synonym">Anadara granosa</name>
    <dbReference type="NCBI Taxonomy" id="220873"/>
    <lineage>
        <taxon>Eukaryota</taxon>
        <taxon>Metazoa</taxon>
        <taxon>Spiralia</taxon>
        <taxon>Lophotrochozoa</taxon>
        <taxon>Mollusca</taxon>
        <taxon>Bivalvia</taxon>
        <taxon>Autobranchia</taxon>
        <taxon>Pteriomorphia</taxon>
        <taxon>Arcoida</taxon>
        <taxon>Arcoidea</taxon>
        <taxon>Arcidae</taxon>
        <taxon>Tegillarca</taxon>
    </lineage>
</organism>